<keyword evidence="1" id="KW-0812">Transmembrane</keyword>
<dbReference type="RefSeq" id="WP_125134307.1">
    <property type="nucleotide sequence ID" value="NZ_RRUC01000004.1"/>
</dbReference>
<comment type="caution">
    <text evidence="2">The sequence shown here is derived from an EMBL/GenBank/DDBJ whole genome shotgun (WGS) entry which is preliminary data.</text>
</comment>
<keyword evidence="1" id="KW-0472">Membrane</keyword>
<reference evidence="2 3" key="1">
    <citation type="submission" date="2018-11" db="EMBL/GenBank/DDBJ databases">
        <title>Whole genome sequence of Bibersteinia trehalosi strain OADDL-BT1 an multidrug resistant pathogen isolate.</title>
        <authorList>
            <person name="Couger M."/>
            <person name="Ramachandran A."/>
        </authorList>
    </citation>
    <scope>NUCLEOTIDE SEQUENCE [LARGE SCALE GENOMIC DNA]</scope>
    <source>
        <strain evidence="2 3">OADDL-BT1</strain>
    </source>
</reference>
<dbReference type="AlphaFoldDB" id="A0A3R8MMV8"/>
<accession>A0A3R8MMV8</accession>
<protein>
    <submittedName>
        <fullName evidence="2">Uncharacterized protein</fullName>
    </submittedName>
</protein>
<dbReference type="Proteomes" id="UP000276010">
    <property type="component" value="Unassembled WGS sequence"/>
</dbReference>
<keyword evidence="1" id="KW-1133">Transmembrane helix</keyword>
<evidence type="ECO:0000313" key="3">
    <source>
        <dbReference type="Proteomes" id="UP000276010"/>
    </source>
</evidence>
<feature type="transmembrane region" description="Helical" evidence="1">
    <location>
        <begin position="21"/>
        <end position="39"/>
    </location>
</feature>
<organism evidence="2 3">
    <name type="scientific">Bibersteinia trehalosi</name>
    <name type="common">Pasteurella trehalosi</name>
    <dbReference type="NCBI Taxonomy" id="47735"/>
    <lineage>
        <taxon>Bacteria</taxon>
        <taxon>Pseudomonadati</taxon>
        <taxon>Pseudomonadota</taxon>
        <taxon>Gammaproteobacteria</taxon>
        <taxon>Pasteurellales</taxon>
        <taxon>Pasteurellaceae</taxon>
        <taxon>Bibersteinia</taxon>
    </lineage>
</organism>
<proteinExistence type="predicted"/>
<evidence type="ECO:0000256" key="1">
    <source>
        <dbReference type="SAM" id="Phobius"/>
    </source>
</evidence>
<gene>
    <name evidence="2" type="ORF">EIM44_00630</name>
</gene>
<dbReference type="EMBL" id="RRUC01000004">
    <property type="protein sequence ID" value="RRN05870.1"/>
    <property type="molecule type" value="Genomic_DNA"/>
</dbReference>
<sequence length="92" mass="10993">MLTNWLKLDLEEKHAKIAGRILLPMMWLIIASYGIYTFIARDLLPYLLNQVNFAFFNFEESKIHFYFDFFAILIAIAYMTKIIVWAVFFSEK</sequence>
<name>A0A3R8MMV8_BIBTR</name>
<feature type="transmembrane region" description="Helical" evidence="1">
    <location>
        <begin position="65"/>
        <end position="89"/>
    </location>
</feature>
<evidence type="ECO:0000313" key="2">
    <source>
        <dbReference type="EMBL" id="RRN05870.1"/>
    </source>
</evidence>